<reference evidence="2 3" key="1">
    <citation type="submission" date="2024-04" db="EMBL/GenBank/DDBJ databases">
        <title>The reference genome of an endangered Asteraceae, Deinandra increscens subsp. villosa, native to the Central Coast of California.</title>
        <authorList>
            <person name="Guilliams M."/>
            <person name="Hasenstab-Lehman K."/>
            <person name="Meyer R."/>
            <person name="Mcevoy S."/>
        </authorList>
    </citation>
    <scope>NUCLEOTIDE SEQUENCE [LARGE SCALE GENOMIC DNA]</scope>
    <source>
        <tissue evidence="2">Leaf</tissue>
    </source>
</reference>
<dbReference type="Proteomes" id="UP001408789">
    <property type="component" value="Unassembled WGS sequence"/>
</dbReference>
<evidence type="ECO:0000256" key="1">
    <source>
        <dbReference type="SAM" id="MobiDB-lite"/>
    </source>
</evidence>
<keyword evidence="3" id="KW-1185">Reference proteome</keyword>
<feature type="region of interest" description="Disordered" evidence="1">
    <location>
        <begin position="47"/>
        <end position="66"/>
    </location>
</feature>
<dbReference type="AlphaFoldDB" id="A0AAP0CJF5"/>
<organism evidence="2 3">
    <name type="scientific">Deinandra increscens subsp. villosa</name>
    <dbReference type="NCBI Taxonomy" id="3103831"/>
    <lineage>
        <taxon>Eukaryota</taxon>
        <taxon>Viridiplantae</taxon>
        <taxon>Streptophyta</taxon>
        <taxon>Embryophyta</taxon>
        <taxon>Tracheophyta</taxon>
        <taxon>Spermatophyta</taxon>
        <taxon>Magnoliopsida</taxon>
        <taxon>eudicotyledons</taxon>
        <taxon>Gunneridae</taxon>
        <taxon>Pentapetalae</taxon>
        <taxon>asterids</taxon>
        <taxon>campanulids</taxon>
        <taxon>Asterales</taxon>
        <taxon>Asteraceae</taxon>
        <taxon>Asteroideae</taxon>
        <taxon>Heliantheae alliance</taxon>
        <taxon>Madieae</taxon>
        <taxon>Madiinae</taxon>
        <taxon>Deinandra</taxon>
    </lineage>
</organism>
<comment type="caution">
    <text evidence="2">The sequence shown here is derived from an EMBL/GenBank/DDBJ whole genome shotgun (WGS) entry which is preliminary data.</text>
</comment>
<evidence type="ECO:0000313" key="2">
    <source>
        <dbReference type="EMBL" id="KAK9054817.1"/>
    </source>
</evidence>
<accession>A0AAP0CJF5</accession>
<name>A0AAP0CJF5_9ASTR</name>
<proteinExistence type="predicted"/>
<dbReference type="EMBL" id="JBCNJP010000025">
    <property type="protein sequence ID" value="KAK9054817.1"/>
    <property type="molecule type" value="Genomic_DNA"/>
</dbReference>
<feature type="compositionally biased region" description="Basic residues" evidence="1">
    <location>
        <begin position="57"/>
        <end position="66"/>
    </location>
</feature>
<gene>
    <name evidence="2" type="ORF">SSX86_025896</name>
</gene>
<sequence length="106" mass="12446">MRMRRSGRNLWWLVSCASRKRFRMESKLEMDEMLGCELATINEDSEMYDENNGAEKRRNKRASLGKKAKKEEVSRVFTAQFSLKNSYALFLDRMTSSRSFGGLQVY</sequence>
<evidence type="ECO:0000313" key="3">
    <source>
        <dbReference type="Proteomes" id="UP001408789"/>
    </source>
</evidence>
<protein>
    <submittedName>
        <fullName evidence="2">Uncharacterized protein</fullName>
    </submittedName>
</protein>